<dbReference type="CDD" id="cd14798">
    <property type="entry name" value="RX-CC_like"/>
    <property type="match status" value="1"/>
</dbReference>
<keyword evidence="5" id="KW-0611">Plant defense</keyword>
<dbReference type="Proteomes" id="UP001567538">
    <property type="component" value="Unassembled WGS sequence"/>
</dbReference>
<keyword evidence="2" id="KW-0433">Leucine-rich repeat</keyword>
<dbReference type="InterPro" id="IPR055414">
    <property type="entry name" value="LRR_R13L4/SHOC2-like"/>
</dbReference>
<dbReference type="InterPro" id="IPR002182">
    <property type="entry name" value="NB-ARC"/>
</dbReference>
<gene>
    <name evidence="11" type="ORF">AAHA92_03454</name>
</gene>
<comment type="caution">
    <text evidence="11">The sequence shown here is derived from an EMBL/GenBank/DDBJ whole genome shotgun (WGS) entry which is preliminary data.</text>
</comment>
<evidence type="ECO:0000256" key="2">
    <source>
        <dbReference type="ARBA" id="ARBA00022614"/>
    </source>
</evidence>
<dbReference type="InterPro" id="IPR036388">
    <property type="entry name" value="WH-like_DNA-bd_sf"/>
</dbReference>
<dbReference type="SUPFAM" id="SSF52058">
    <property type="entry name" value="L domain-like"/>
    <property type="match status" value="1"/>
</dbReference>
<dbReference type="GO" id="GO:0005524">
    <property type="term" value="F:ATP binding"/>
    <property type="evidence" value="ECO:0007669"/>
    <property type="project" value="UniProtKB-KW"/>
</dbReference>
<dbReference type="Pfam" id="PF00931">
    <property type="entry name" value="NB-ARC"/>
    <property type="match status" value="1"/>
</dbReference>
<dbReference type="EMBL" id="JBEAFC010000002">
    <property type="protein sequence ID" value="KAL1568046.1"/>
    <property type="molecule type" value="Genomic_DNA"/>
</dbReference>
<evidence type="ECO:0000259" key="9">
    <source>
        <dbReference type="Pfam" id="PF23559"/>
    </source>
</evidence>
<evidence type="ECO:0000259" key="10">
    <source>
        <dbReference type="Pfam" id="PF23598"/>
    </source>
</evidence>
<dbReference type="FunFam" id="3.40.50.300:FF:001091">
    <property type="entry name" value="Probable disease resistance protein At1g61300"/>
    <property type="match status" value="1"/>
</dbReference>
<evidence type="ECO:0000256" key="4">
    <source>
        <dbReference type="ARBA" id="ARBA00022741"/>
    </source>
</evidence>
<keyword evidence="4" id="KW-0547">Nucleotide-binding</keyword>
<feature type="domain" description="Disease resistance N-terminal" evidence="8">
    <location>
        <begin position="5"/>
        <end position="90"/>
    </location>
</feature>
<dbReference type="Gene3D" id="1.10.8.430">
    <property type="entry name" value="Helical domain of apoptotic protease-activating factors"/>
    <property type="match status" value="1"/>
</dbReference>
<dbReference type="FunFam" id="1.10.10.10:FF:000322">
    <property type="entry name" value="Probable disease resistance protein At1g63360"/>
    <property type="match status" value="1"/>
</dbReference>
<dbReference type="InterPro" id="IPR032675">
    <property type="entry name" value="LRR_dom_sf"/>
</dbReference>
<evidence type="ECO:0000259" key="8">
    <source>
        <dbReference type="Pfam" id="PF18052"/>
    </source>
</evidence>
<evidence type="ECO:0000313" key="11">
    <source>
        <dbReference type="EMBL" id="KAL1568046.1"/>
    </source>
</evidence>
<dbReference type="SUPFAM" id="SSF52540">
    <property type="entry name" value="P-loop containing nucleoside triphosphate hydrolases"/>
    <property type="match status" value="1"/>
</dbReference>
<evidence type="ECO:0000313" key="12">
    <source>
        <dbReference type="Proteomes" id="UP001567538"/>
    </source>
</evidence>
<dbReference type="GO" id="GO:0051607">
    <property type="term" value="P:defense response to virus"/>
    <property type="evidence" value="ECO:0007669"/>
    <property type="project" value="UniProtKB-ARBA"/>
</dbReference>
<dbReference type="Gene3D" id="1.20.5.4130">
    <property type="match status" value="1"/>
</dbReference>
<protein>
    <submittedName>
        <fullName evidence="11">Disease resistance RPP8-like protein 4</fullName>
    </submittedName>
</protein>
<keyword evidence="3" id="KW-0677">Repeat</keyword>
<dbReference type="InterPro" id="IPR041118">
    <property type="entry name" value="Rx_N"/>
</dbReference>
<dbReference type="Pfam" id="PF18052">
    <property type="entry name" value="Rx_N"/>
    <property type="match status" value="1"/>
</dbReference>
<reference evidence="11 12" key="1">
    <citation type="submission" date="2024-06" db="EMBL/GenBank/DDBJ databases">
        <title>A chromosome level genome sequence of Diviner's sage (Salvia divinorum).</title>
        <authorList>
            <person name="Ford S.A."/>
            <person name="Ro D.-K."/>
            <person name="Ness R.W."/>
            <person name="Phillips M.A."/>
        </authorList>
    </citation>
    <scope>NUCLEOTIDE SEQUENCE [LARGE SCALE GENOMIC DNA]</scope>
    <source>
        <strain evidence="11">SAF-2024a</strain>
        <tissue evidence="11">Leaf</tissue>
    </source>
</reference>
<dbReference type="PANTHER" id="PTHR23155:SF1193">
    <property type="entry name" value="DISEASE RESISTANCE PROTEIN RPP13-RELATED"/>
    <property type="match status" value="1"/>
</dbReference>
<keyword evidence="12" id="KW-1185">Reference proteome</keyword>
<feature type="domain" description="Disease resistance R13L4/SHOC-2-like LRR" evidence="10">
    <location>
        <begin position="530"/>
        <end position="836"/>
    </location>
</feature>
<keyword evidence="6" id="KW-0067">ATP-binding</keyword>
<dbReference type="Pfam" id="PF23598">
    <property type="entry name" value="LRR_14"/>
    <property type="match status" value="1"/>
</dbReference>
<dbReference type="PANTHER" id="PTHR23155">
    <property type="entry name" value="DISEASE RESISTANCE PROTEIN RP"/>
    <property type="match status" value="1"/>
</dbReference>
<evidence type="ECO:0000256" key="1">
    <source>
        <dbReference type="ARBA" id="ARBA00008894"/>
    </source>
</evidence>
<dbReference type="InterPro" id="IPR058922">
    <property type="entry name" value="WHD_DRP"/>
</dbReference>
<dbReference type="Pfam" id="PF23559">
    <property type="entry name" value="WHD_DRP"/>
    <property type="match status" value="1"/>
</dbReference>
<sequence>MADAAVEFLLEKLRNLVLDEKPKLYMKTEMEQLERELRIMKVFLNDSTAKQRRNDPVVREIVRQATDVIYEADDVIDSILTYKANHSRFRMSLRSRLMDNKFSGQLSGVTAKITSFFSFSRKVQSDFASLGVDEEQDKENLKEPAIRRDNIVGFGEEMKTLVEYLCEETEQLDVSTIVGMPGIGKTTLAWKIYTCPEIEYEFPIRIWIHVSNNFTDKDIFLAILRKFRPDDVIGQSVEELAELVFGHLKHGRFLIVLDDVRSVDDWDRLQIALPKFNNLIKVLITTCNEAMGRHASRSSRLPCKVRFLNDSESWSLLQLEVFGKHDGCPQELENVGKLIAKQCKGLPLAVVVMGGILAQKDNPSSAMAERKAVWIKACQEIPVYLNEKFYDDLPQHLRVCFLYFGMFPSKFEISVWNLVRMWIAEGFILKREDGFSVEETAENYLEDLINRHLVEVGQYSGDGKVKTCSIHQMLHDFCKIKARTENVLQEIKCTHGVFEPPISQLSLNRRLCIHSDVPDFLHSKPSCPRVRSFVSFSSDEINLPPKDNSAIPAAFQQLRLLDIKPIIFSKFPSELFQLLHLRYLALSLSLSFLPVGFSKLWSLQTLIVDTTCRTLEIKADILKLADLRHFKTNASADLLRSSKTRQEAQKLQTLAMVSPQCCTEENFGTARNLKKLGIRGRLSPFFDGTEGSFDCVGKLANLVKLKLLNDVFPRAPSQSRVQSLPPAYKFPPRLRSLTLSDTLLDWTKMSVLASLEKLQVLKLKGKAFMGHTWVTDDGGFRDLQALHIGHTDLVIWVASAYHFPELRNLELYNCEKLQEVPIELADIPSFQRLELYQTKLAAASANRIHERKQKYIQERSHKQREFKLSVFPQN</sequence>
<dbReference type="InterPro" id="IPR027417">
    <property type="entry name" value="P-loop_NTPase"/>
</dbReference>
<dbReference type="Gene3D" id="1.10.10.10">
    <property type="entry name" value="Winged helix-like DNA-binding domain superfamily/Winged helix DNA-binding domain"/>
    <property type="match status" value="1"/>
</dbReference>
<dbReference type="Gene3D" id="3.80.10.10">
    <property type="entry name" value="Ribonuclease Inhibitor"/>
    <property type="match status" value="1"/>
</dbReference>
<name>A0ABD1ILA7_SALDI</name>
<feature type="domain" description="NB-ARC" evidence="7">
    <location>
        <begin position="157"/>
        <end position="325"/>
    </location>
</feature>
<dbReference type="PRINTS" id="PR00364">
    <property type="entry name" value="DISEASERSIST"/>
</dbReference>
<dbReference type="InterPro" id="IPR042197">
    <property type="entry name" value="Apaf_helical"/>
</dbReference>
<dbReference type="Gene3D" id="3.40.50.300">
    <property type="entry name" value="P-loop containing nucleotide triphosphate hydrolases"/>
    <property type="match status" value="1"/>
</dbReference>
<dbReference type="AlphaFoldDB" id="A0ABD1ILA7"/>
<comment type="similarity">
    <text evidence="1">Belongs to the disease resistance NB-LRR family.</text>
</comment>
<organism evidence="11 12">
    <name type="scientific">Salvia divinorum</name>
    <name type="common">Maria pastora</name>
    <name type="synonym">Diviner's sage</name>
    <dbReference type="NCBI Taxonomy" id="28513"/>
    <lineage>
        <taxon>Eukaryota</taxon>
        <taxon>Viridiplantae</taxon>
        <taxon>Streptophyta</taxon>
        <taxon>Embryophyta</taxon>
        <taxon>Tracheophyta</taxon>
        <taxon>Spermatophyta</taxon>
        <taxon>Magnoliopsida</taxon>
        <taxon>eudicotyledons</taxon>
        <taxon>Gunneridae</taxon>
        <taxon>Pentapetalae</taxon>
        <taxon>asterids</taxon>
        <taxon>lamiids</taxon>
        <taxon>Lamiales</taxon>
        <taxon>Lamiaceae</taxon>
        <taxon>Nepetoideae</taxon>
        <taxon>Mentheae</taxon>
        <taxon>Salviinae</taxon>
        <taxon>Salvia</taxon>
        <taxon>Salvia subgen. Calosphace</taxon>
    </lineage>
</organism>
<evidence type="ECO:0000256" key="6">
    <source>
        <dbReference type="ARBA" id="ARBA00022840"/>
    </source>
</evidence>
<accession>A0ABD1ILA7</accession>
<evidence type="ECO:0000256" key="5">
    <source>
        <dbReference type="ARBA" id="ARBA00022821"/>
    </source>
</evidence>
<evidence type="ECO:0000259" key="7">
    <source>
        <dbReference type="Pfam" id="PF00931"/>
    </source>
</evidence>
<proteinExistence type="inferred from homology"/>
<dbReference type="InterPro" id="IPR044974">
    <property type="entry name" value="Disease_R_plants"/>
</dbReference>
<evidence type="ECO:0000256" key="3">
    <source>
        <dbReference type="ARBA" id="ARBA00022737"/>
    </source>
</evidence>
<feature type="domain" description="Disease resistance protein winged helix" evidence="9">
    <location>
        <begin position="406"/>
        <end position="477"/>
    </location>
</feature>
<dbReference type="InterPro" id="IPR038005">
    <property type="entry name" value="RX-like_CC"/>
</dbReference>